<keyword evidence="2" id="KW-1185">Reference proteome</keyword>
<evidence type="ECO:0000313" key="2">
    <source>
        <dbReference type="Proteomes" id="UP001172386"/>
    </source>
</evidence>
<sequence length="65" mass="7423">MKMNYDESALHQLEEELHVHIYPGTKVMTDVGSHHFVKSSDNSHKVLVPQPSADPSDPLNWSPKW</sequence>
<dbReference type="Proteomes" id="UP001172386">
    <property type="component" value="Unassembled WGS sequence"/>
</dbReference>
<evidence type="ECO:0000313" key="1">
    <source>
        <dbReference type="EMBL" id="KAJ9656527.1"/>
    </source>
</evidence>
<organism evidence="1 2">
    <name type="scientific">Neophaeococcomyces mojaviensis</name>
    <dbReference type="NCBI Taxonomy" id="3383035"/>
    <lineage>
        <taxon>Eukaryota</taxon>
        <taxon>Fungi</taxon>
        <taxon>Dikarya</taxon>
        <taxon>Ascomycota</taxon>
        <taxon>Pezizomycotina</taxon>
        <taxon>Eurotiomycetes</taxon>
        <taxon>Chaetothyriomycetidae</taxon>
        <taxon>Chaetothyriales</taxon>
        <taxon>Chaetothyriales incertae sedis</taxon>
        <taxon>Neophaeococcomyces</taxon>
    </lineage>
</organism>
<gene>
    <name evidence="1" type="ORF">H2198_004876</name>
</gene>
<reference evidence="1" key="1">
    <citation type="submission" date="2022-10" db="EMBL/GenBank/DDBJ databases">
        <title>Culturing micro-colonial fungi from biological soil crusts in the Mojave desert and describing Neophaeococcomyces mojavensis, and introducing the new genera and species Taxawa tesnikishii.</title>
        <authorList>
            <person name="Kurbessoian T."/>
            <person name="Stajich J.E."/>
        </authorList>
    </citation>
    <scope>NUCLEOTIDE SEQUENCE</scope>
    <source>
        <strain evidence="1">JES_112</strain>
    </source>
</reference>
<name>A0ACC3A787_9EURO</name>
<proteinExistence type="predicted"/>
<dbReference type="EMBL" id="JAPDRQ010000076">
    <property type="protein sequence ID" value="KAJ9656527.1"/>
    <property type="molecule type" value="Genomic_DNA"/>
</dbReference>
<feature type="non-terminal residue" evidence="1">
    <location>
        <position position="65"/>
    </location>
</feature>
<protein>
    <submittedName>
        <fullName evidence="1">Uncharacterized protein</fullName>
    </submittedName>
</protein>
<comment type="caution">
    <text evidence="1">The sequence shown here is derived from an EMBL/GenBank/DDBJ whole genome shotgun (WGS) entry which is preliminary data.</text>
</comment>
<accession>A0ACC3A787</accession>